<protein>
    <recommendedName>
        <fullName evidence="8">Geranylgeranyl pyrophosphate synthase</fullName>
    </recommendedName>
</protein>
<dbReference type="AlphaFoldDB" id="A0A2R6BVH3"/>
<proteinExistence type="predicted"/>
<feature type="non-terminal residue" evidence="6">
    <location>
        <position position="221"/>
    </location>
</feature>
<keyword evidence="3" id="KW-0479">Metal-binding</keyword>
<name>A0A2R6BVH3_9ARCH</name>
<reference evidence="6 7" key="1">
    <citation type="submission" date="2017-04" db="EMBL/GenBank/DDBJ databases">
        <title>Novel microbial lineages endemic to geothermal iron-oxide mats fill important gaps in the evolutionary history of Archaea.</title>
        <authorList>
            <person name="Jay Z.J."/>
            <person name="Beam J.P."/>
            <person name="Dlakic M."/>
            <person name="Rusch D.B."/>
            <person name="Kozubal M.A."/>
            <person name="Inskeep W.P."/>
        </authorList>
    </citation>
    <scope>NUCLEOTIDE SEQUENCE [LARGE SCALE GENOMIC DNA]</scope>
    <source>
        <strain evidence="6">ECH_B_SAG-E12</strain>
    </source>
</reference>
<dbReference type="EMBL" id="NEXL01000024">
    <property type="protein sequence ID" value="PSO02627.1"/>
    <property type="molecule type" value="Genomic_DNA"/>
</dbReference>
<dbReference type="InterPro" id="IPR008949">
    <property type="entry name" value="Isoprenoid_synthase_dom_sf"/>
</dbReference>
<dbReference type="Gene3D" id="1.10.600.10">
    <property type="entry name" value="Farnesyl Diphosphate Synthase"/>
    <property type="match status" value="1"/>
</dbReference>
<comment type="caution">
    <text evidence="6">The sequence shown here is derived from an EMBL/GenBank/DDBJ whole genome shotgun (WGS) entry which is preliminary data.</text>
</comment>
<dbReference type="SUPFAM" id="SSF48576">
    <property type="entry name" value="Terpenoid synthases"/>
    <property type="match status" value="1"/>
</dbReference>
<comment type="cofactor">
    <cofactor evidence="1">
        <name>Mg(2+)</name>
        <dbReference type="ChEBI" id="CHEBI:18420"/>
    </cofactor>
</comment>
<evidence type="ECO:0000313" key="6">
    <source>
        <dbReference type="EMBL" id="PSO02627.1"/>
    </source>
</evidence>
<dbReference type="PANTHER" id="PTHR43281:SF1">
    <property type="entry name" value="FARNESYL DIPHOSPHATE SYNTHASE"/>
    <property type="match status" value="1"/>
</dbReference>
<evidence type="ECO:0008006" key="8">
    <source>
        <dbReference type="Google" id="ProtNLM"/>
    </source>
</evidence>
<sequence>MEFKQAKIMVKNNFGEPRVSIHISENGDLLQEIKVTTFPIEQKIREVLKGEPMALYEAAAYLPLLGGKRMRPYLVIKTAGMFGGANESTYYAATAVELLHNFTLVHDDIMDKDTLRRGHPTTHVKFGETVAILAGDLLFSKAFECASKAEKLSGNKGIVEKLVEASIKIDEGQYLDISFESKSTISLEEYLRMISLKTATLYEASAVIGALTVTPINQESL</sequence>
<gene>
    <name evidence="6" type="ORF">B9Q10_01155</name>
</gene>
<organism evidence="6 7">
    <name type="scientific">Candidatus Marsarchaeota G2 archaeon ECH_B_SAG-E12</name>
    <dbReference type="NCBI Taxonomy" id="1978164"/>
    <lineage>
        <taxon>Archaea</taxon>
        <taxon>Candidatus Marsarchaeota</taxon>
        <taxon>Candidatus Marsarchaeota group 2</taxon>
    </lineage>
</organism>
<evidence type="ECO:0000256" key="3">
    <source>
        <dbReference type="ARBA" id="ARBA00022723"/>
    </source>
</evidence>
<dbReference type="InterPro" id="IPR000092">
    <property type="entry name" value="Polyprenyl_synt"/>
</dbReference>
<keyword evidence="5" id="KW-0414">Isoprene biosynthesis</keyword>
<keyword evidence="2" id="KW-0808">Transferase</keyword>
<dbReference type="CDD" id="cd00685">
    <property type="entry name" value="Trans_IPPS_HT"/>
    <property type="match status" value="1"/>
</dbReference>
<accession>A0A2R6BVH3</accession>
<dbReference type="Proteomes" id="UP000240925">
    <property type="component" value="Unassembled WGS sequence"/>
</dbReference>
<keyword evidence="4" id="KW-0460">Magnesium</keyword>
<dbReference type="PROSITE" id="PS00723">
    <property type="entry name" value="POLYPRENYL_SYNTHASE_1"/>
    <property type="match status" value="1"/>
</dbReference>
<evidence type="ECO:0000256" key="1">
    <source>
        <dbReference type="ARBA" id="ARBA00001946"/>
    </source>
</evidence>
<dbReference type="GO" id="GO:0004659">
    <property type="term" value="F:prenyltransferase activity"/>
    <property type="evidence" value="ECO:0007669"/>
    <property type="project" value="InterPro"/>
</dbReference>
<dbReference type="GO" id="GO:0046872">
    <property type="term" value="F:metal ion binding"/>
    <property type="evidence" value="ECO:0007669"/>
    <property type="project" value="UniProtKB-KW"/>
</dbReference>
<dbReference type="Pfam" id="PF00348">
    <property type="entry name" value="polyprenyl_synt"/>
    <property type="match status" value="1"/>
</dbReference>
<dbReference type="GO" id="GO:0008299">
    <property type="term" value="P:isoprenoid biosynthetic process"/>
    <property type="evidence" value="ECO:0007669"/>
    <property type="project" value="UniProtKB-KW"/>
</dbReference>
<dbReference type="PANTHER" id="PTHR43281">
    <property type="entry name" value="FARNESYL DIPHOSPHATE SYNTHASE"/>
    <property type="match status" value="1"/>
</dbReference>
<evidence type="ECO:0000256" key="2">
    <source>
        <dbReference type="ARBA" id="ARBA00022679"/>
    </source>
</evidence>
<evidence type="ECO:0000256" key="4">
    <source>
        <dbReference type="ARBA" id="ARBA00022842"/>
    </source>
</evidence>
<evidence type="ECO:0000313" key="7">
    <source>
        <dbReference type="Proteomes" id="UP000240925"/>
    </source>
</evidence>
<dbReference type="InterPro" id="IPR033749">
    <property type="entry name" value="Polyprenyl_synt_CS"/>
</dbReference>
<evidence type="ECO:0000256" key="5">
    <source>
        <dbReference type="ARBA" id="ARBA00023229"/>
    </source>
</evidence>